<dbReference type="PROSITE" id="PS50995">
    <property type="entry name" value="HTH_MARR_2"/>
    <property type="match status" value="1"/>
</dbReference>
<evidence type="ECO:0000256" key="6">
    <source>
        <dbReference type="ARBA" id="ARBA00046337"/>
    </source>
</evidence>
<dbReference type="EMBL" id="FTNC01000022">
    <property type="protein sequence ID" value="SIR36776.1"/>
    <property type="molecule type" value="Genomic_DNA"/>
</dbReference>
<dbReference type="SMART" id="SM00347">
    <property type="entry name" value="HTH_MARR"/>
    <property type="match status" value="1"/>
</dbReference>
<dbReference type="FunFam" id="1.10.10.10:FF:000163">
    <property type="entry name" value="MarR family transcriptional regulator"/>
    <property type="match status" value="1"/>
</dbReference>
<keyword evidence="11" id="KW-1185">Reference proteome</keyword>
<evidence type="ECO:0000256" key="3">
    <source>
        <dbReference type="ARBA" id="ARBA00023015"/>
    </source>
</evidence>
<dbReference type="AlphaFoldDB" id="A0A1N7ACK1"/>
<dbReference type="STRING" id="56779.SAMN05421834_12240"/>
<evidence type="ECO:0000259" key="9">
    <source>
        <dbReference type="PROSITE" id="PS50995"/>
    </source>
</evidence>
<dbReference type="RefSeq" id="WP_076545762.1">
    <property type="nucleotide sequence ID" value="NZ_FTNC01000022.1"/>
</dbReference>
<dbReference type="GO" id="GO:0003700">
    <property type="term" value="F:DNA-binding transcription factor activity"/>
    <property type="evidence" value="ECO:0007669"/>
    <property type="project" value="InterPro"/>
</dbReference>
<dbReference type="Gene3D" id="1.10.10.10">
    <property type="entry name" value="Winged helix-like DNA-binding domain superfamily/Winged helix DNA-binding domain"/>
    <property type="match status" value="1"/>
</dbReference>
<evidence type="ECO:0000256" key="1">
    <source>
        <dbReference type="ARBA" id="ARBA00004496"/>
    </source>
</evidence>
<accession>A0A1N7ACK1</accession>
<evidence type="ECO:0000313" key="11">
    <source>
        <dbReference type="Proteomes" id="UP000185669"/>
    </source>
</evidence>
<evidence type="ECO:0000256" key="7">
    <source>
        <dbReference type="ARBA" id="ARBA00047188"/>
    </source>
</evidence>
<proteinExistence type="inferred from homology"/>
<dbReference type="PANTHER" id="PTHR42756:SF1">
    <property type="entry name" value="TRANSCRIPTIONAL REPRESSOR OF EMRAB OPERON"/>
    <property type="match status" value="1"/>
</dbReference>
<dbReference type="InterPro" id="IPR055166">
    <property type="entry name" value="Transc_reg_Sar_Rot_HTH"/>
</dbReference>
<keyword evidence="5" id="KW-0804">Transcription</keyword>
<gene>
    <name evidence="10" type="ORF">SAMN05421834_12240</name>
</gene>
<protein>
    <recommendedName>
        <fullName evidence="7">HTH-type transcriptional regulator SarZ</fullName>
    </recommendedName>
    <alternativeName>
        <fullName evidence="8">Staphylococcal accessory regulator Z</fullName>
    </alternativeName>
</protein>
<evidence type="ECO:0000256" key="2">
    <source>
        <dbReference type="ARBA" id="ARBA00022490"/>
    </source>
</evidence>
<name>A0A1N7ACK1_9FIRM</name>
<dbReference type="InterPro" id="IPR000835">
    <property type="entry name" value="HTH_MarR-typ"/>
</dbReference>
<dbReference type="SUPFAM" id="SSF46785">
    <property type="entry name" value="Winged helix' DNA-binding domain"/>
    <property type="match status" value="1"/>
</dbReference>
<dbReference type="InterPro" id="IPR036388">
    <property type="entry name" value="WH-like_DNA-bd_sf"/>
</dbReference>
<comment type="similarity">
    <text evidence="6">Belongs to the SarZ family.</text>
</comment>
<feature type="domain" description="HTH marR-type" evidence="9">
    <location>
        <begin position="10"/>
        <end position="140"/>
    </location>
</feature>
<organism evidence="10 11">
    <name type="scientific">Halanaerobium kushneri</name>
    <dbReference type="NCBI Taxonomy" id="56779"/>
    <lineage>
        <taxon>Bacteria</taxon>
        <taxon>Bacillati</taxon>
        <taxon>Bacillota</taxon>
        <taxon>Clostridia</taxon>
        <taxon>Halanaerobiales</taxon>
        <taxon>Halanaerobiaceae</taxon>
        <taxon>Halanaerobium</taxon>
    </lineage>
</organism>
<sequence>MDQFEKLKLENQICFPLYALSRKVIQLYKPLLDKYNLTYTQYIIMLVLWEEEKISIKELGEKLYLDSGTISPVVKKLVKQGLLEKFRFKEDERIVMVKLTEKGKEMKEEIVEIPEKLYRNFEGDKEALFQLKENLDKILEEFKEGS</sequence>
<dbReference type="InterPro" id="IPR036390">
    <property type="entry name" value="WH_DNA-bd_sf"/>
</dbReference>
<dbReference type="PRINTS" id="PR00598">
    <property type="entry name" value="HTHMARR"/>
</dbReference>
<evidence type="ECO:0000256" key="4">
    <source>
        <dbReference type="ARBA" id="ARBA00023125"/>
    </source>
</evidence>
<evidence type="ECO:0000256" key="5">
    <source>
        <dbReference type="ARBA" id="ARBA00023163"/>
    </source>
</evidence>
<dbReference type="PANTHER" id="PTHR42756">
    <property type="entry name" value="TRANSCRIPTIONAL REGULATOR, MARR"/>
    <property type="match status" value="1"/>
</dbReference>
<dbReference type="Pfam" id="PF22381">
    <property type="entry name" value="Staph_reg_Sar_Rot"/>
    <property type="match status" value="1"/>
</dbReference>
<keyword evidence="3" id="KW-0805">Transcription regulation</keyword>
<dbReference type="OrthoDB" id="9806864at2"/>
<dbReference type="Proteomes" id="UP000185669">
    <property type="component" value="Unassembled WGS sequence"/>
</dbReference>
<keyword evidence="2" id="KW-0963">Cytoplasm</keyword>
<dbReference type="GO" id="GO:0005737">
    <property type="term" value="C:cytoplasm"/>
    <property type="evidence" value="ECO:0007669"/>
    <property type="project" value="UniProtKB-SubCell"/>
</dbReference>
<keyword evidence="4" id="KW-0238">DNA-binding</keyword>
<evidence type="ECO:0000256" key="8">
    <source>
        <dbReference type="ARBA" id="ARBA00047207"/>
    </source>
</evidence>
<reference evidence="11" key="1">
    <citation type="submission" date="2017-01" db="EMBL/GenBank/DDBJ databases">
        <authorList>
            <person name="Varghese N."/>
            <person name="Submissions S."/>
        </authorList>
    </citation>
    <scope>NUCLEOTIDE SEQUENCE [LARGE SCALE GENOMIC DNA]</scope>
    <source>
        <strain evidence="11">ATCC 700103</strain>
    </source>
</reference>
<comment type="subcellular location">
    <subcellularLocation>
        <location evidence="1">Cytoplasm</location>
    </subcellularLocation>
</comment>
<evidence type="ECO:0000313" key="10">
    <source>
        <dbReference type="EMBL" id="SIR36776.1"/>
    </source>
</evidence>
<dbReference type="GO" id="GO:0003677">
    <property type="term" value="F:DNA binding"/>
    <property type="evidence" value="ECO:0007669"/>
    <property type="project" value="UniProtKB-KW"/>
</dbReference>